<keyword evidence="2" id="KW-1185">Reference proteome</keyword>
<sequence>MTQERNMWIERNMKGQFRDIVLLMCTYIQVTYSRPIQIDSFYQFWKTVDKQSIPQTQALQKLSSLTIESFCETDEILDSIPSKQSCDEYIQTLSSKLSCPVTAVTSDRHIKNPNKFMKALIKNTIVNLNDYNRLVQLLADEYSKSTENCQDKICRQLNSLSSNLNSLIKSITFKIKQYFHINILKKQSEKSFSLKDRSQVEKVATLYCLFTQLKEAESALEFTVKSTWDVQIRKMANFQNKKKRPKLVKRRLNLGL</sequence>
<dbReference type="CTD" id="20251011"/>
<dbReference type="RefSeq" id="XP_009052594.1">
    <property type="nucleotide sequence ID" value="XM_009054346.1"/>
</dbReference>
<dbReference type="KEGG" id="lgi:LOTGIDRAFT_239242"/>
<dbReference type="EMBL" id="KB201392">
    <property type="protein sequence ID" value="ESO96734.1"/>
    <property type="molecule type" value="Genomic_DNA"/>
</dbReference>
<dbReference type="GeneID" id="20251011"/>
<dbReference type="HOGENOM" id="CLU_1086986_0_0_1"/>
<evidence type="ECO:0000313" key="1">
    <source>
        <dbReference type="EMBL" id="ESO96734.1"/>
    </source>
</evidence>
<accession>V4C568</accession>
<protein>
    <submittedName>
        <fullName evidence="1">Uncharacterized protein</fullName>
    </submittedName>
</protein>
<evidence type="ECO:0000313" key="2">
    <source>
        <dbReference type="Proteomes" id="UP000030746"/>
    </source>
</evidence>
<reference evidence="1 2" key="1">
    <citation type="journal article" date="2013" name="Nature">
        <title>Insights into bilaterian evolution from three spiralian genomes.</title>
        <authorList>
            <person name="Simakov O."/>
            <person name="Marletaz F."/>
            <person name="Cho S.J."/>
            <person name="Edsinger-Gonzales E."/>
            <person name="Havlak P."/>
            <person name="Hellsten U."/>
            <person name="Kuo D.H."/>
            <person name="Larsson T."/>
            <person name="Lv J."/>
            <person name="Arendt D."/>
            <person name="Savage R."/>
            <person name="Osoegawa K."/>
            <person name="de Jong P."/>
            <person name="Grimwood J."/>
            <person name="Chapman J.A."/>
            <person name="Shapiro H."/>
            <person name="Aerts A."/>
            <person name="Otillar R.P."/>
            <person name="Terry A.Y."/>
            <person name="Boore J.L."/>
            <person name="Grigoriev I.V."/>
            <person name="Lindberg D.R."/>
            <person name="Seaver E.C."/>
            <person name="Weisblat D.A."/>
            <person name="Putnam N.H."/>
            <person name="Rokhsar D.S."/>
        </authorList>
    </citation>
    <scope>NUCLEOTIDE SEQUENCE [LARGE SCALE GENOMIC DNA]</scope>
</reference>
<dbReference type="AlphaFoldDB" id="V4C568"/>
<dbReference type="Proteomes" id="UP000030746">
    <property type="component" value="Unassembled WGS sequence"/>
</dbReference>
<organism evidence="1 2">
    <name type="scientific">Lottia gigantea</name>
    <name type="common">Giant owl limpet</name>
    <dbReference type="NCBI Taxonomy" id="225164"/>
    <lineage>
        <taxon>Eukaryota</taxon>
        <taxon>Metazoa</taxon>
        <taxon>Spiralia</taxon>
        <taxon>Lophotrochozoa</taxon>
        <taxon>Mollusca</taxon>
        <taxon>Gastropoda</taxon>
        <taxon>Patellogastropoda</taxon>
        <taxon>Lottioidea</taxon>
        <taxon>Lottiidae</taxon>
        <taxon>Lottia</taxon>
    </lineage>
</organism>
<proteinExistence type="predicted"/>
<gene>
    <name evidence="1" type="ORF">LOTGIDRAFT_239242</name>
</gene>
<name>V4C568_LOTGI</name>